<gene>
    <name evidence="13" type="ORF">CUNI_LOCUS4745</name>
</gene>
<reference evidence="13" key="1">
    <citation type="submission" date="2021-04" db="EMBL/GenBank/DDBJ databases">
        <authorList>
            <consortium name="Molecular Ecology Group"/>
        </authorList>
    </citation>
    <scope>NUCLEOTIDE SEQUENCE</scope>
</reference>
<feature type="transmembrane region" description="Helical" evidence="9">
    <location>
        <begin position="391"/>
        <end position="409"/>
    </location>
</feature>
<dbReference type="InterPro" id="IPR016152">
    <property type="entry name" value="PTrfase/Anion_transptr"/>
</dbReference>
<feature type="transmembrane region" description="Helical" evidence="9">
    <location>
        <begin position="421"/>
        <end position="440"/>
    </location>
</feature>
<feature type="domain" description="Band 3 cytoplasmic" evidence="12">
    <location>
        <begin position="32"/>
        <end position="311"/>
    </location>
</feature>
<comment type="caution">
    <text evidence="13">The sequence shown here is derived from an EMBL/GenBank/DDBJ whole genome shotgun (WGS) entry which is preliminary data.</text>
</comment>
<evidence type="ECO:0000256" key="8">
    <source>
        <dbReference type="ARBA" id="ARBA00023136"/>
    </source>
</evidence>
<dbReference type="Proteomes" id="UP000678393">
    <property type="component" value="Unassembled WGS sequence"/>
</dbReference>
<feature type="domain" description="Bicarbonate transporter-like transmembrane" evidence="11">
    <location>
        <begin position="358"/>
        <end position="904"/>
    </location>
</feature>
<evidence type="ECO:0000259" key="12">
    <source>
        <dbReference type="Pfam" id="PF07565"/>
    </source>
</evidence>
<dbReference type="GO" id="GO:0016323">
    <property type="term" value="C:basolateral plasma membrane"/>
    <property type="evidence" value="ECO:0007669"/>
    <property type="project" value="UniProtKB-SubCell"/>
</dbReference>
<dbReference type="InterPro" id="IPR003020">
    <property type="entry name" value="HCO3_transpt_euk"/>
</dbReference>
<dbReference type="PANTHER" id="PTHR11453">
    <property type="entry name" value="ANION EXCHANGE PROTEIN"/>
    <property type="match status" value="1"/>
</dbReference>
<feature type="compositionally biased region" description="Basic and acidic residues" evidence="10">
    <location>
        <begin position="930"/>
        <end position="940"/>
    </location>
</feature>
<evidence type="ECO:0000256" key="4">
    <source>
        <dbReference type="ARBA" id="ARBA00022475"/>
    </source>
</evidence>
<evidence type="ECO:0000256" key="1">
    <source>
        <dbReference type="ARBA" id="ARBA00004554"/>
    </source>
</evidence>
<evidence type="ECO:0000259" key="11">
    <source>
        <dbReference type="Pfam" id="PF00955"/>
    </source>
</evidence>
<name>A0A8S3YPR8_9EUPU</name>
<keyword evidence="5 9" id="KW-0812">Transmembrane</keyword>
<keyword evidence="8 9" id="KW-0472">Membrane</keyword>
<keyword evidence="3 9" id="KW-0813">Transport</keyword>
<comment type="subcellular location">
    <subcellularLocation>
        <location evidence="1">Basolateral cell membrane</location>
        <topology evidence="1">Multi-pass membrane protein</topology>
    </subcellularLocation>
    <subcellularLocation>
        <location evidence="9">Membrane</location>
        <topology evidence="9">Multi-pass membrane protein</topology>
    </subcellularLocation>
</comment>
<dbReference type="SUPFAM" id="SSF55804">
    <property type="entry name" value="Phoshotransferase/anion transport protein"/>
    <property type="match status" value="1"/>
</dbReference>
<feature type="region of interest" description="Disordered" evidence="10">
    <location>
        <begin position="916"/>
        <end position="940"/>
    </location>
</feature>
<evidence type="ECO:0000313" key="14">
    <source>
        <dbReference type="Proteomes" id="UP000678393"/>
    </source>
</evidence>
<dbReference type="Pfam" id="PF07565">
    <property type="entry name" value="Band_3_cyto"/>
    <property type="match status" value="1"/>
</dbReference>
<dbReference type="OrthoDB" id="1735926at2759"/>
<dbReference type="Gene3D" id="1.10.287.570">
    <property type="entry name" value="Helical hairpin bin"/>
    <property type="match status" value="1"/>
</dbReference>
<feature type="transmembrane region" description="Helical" evidence="9">
    <location>
        <begin position="714"/>
        <end position="730"/>
    </location>
</feature>
<feature type="transmembrane region" description="Helical" evidence="9">
    <location>
        <begin position="589"/>
        <end position="611"/>
    </location>
</feature>
<evidence type="ECO:0000256" key="2">
    <source>
        <dbReference type="ARBA" id="ARBA00010993"/>
    </source>
</evidence>
<feature type="transmembrane region" description="Helical" evidence="9">
    <location>
        <begin position="623"/>
        <end position="643"/>
    </location>
</feature>
<dbReference type="GO" id="GO:0051453">
    <property type="term" value="P:regulation of intracellular pH"/>
    <property type="evidence" value="ECO:0007669"/>
    <property type="project" value="TreeGrafter"/>
</dbReference>
<feature type="transmembrane region" description="Helical" evidence="9">
    <location>
        <begin position="843"/>
        <end position="865"/>
    </location>
</feature>
<dbReference type="InterPro" id="IPR013769">
    <property type="entry name" value="Band3_cytoplasmic_dom"/>
</dbReference>
<comment type="caution">
    <text evidence="9">Lacks conserved residue(s) required for the propagation of feature annotation.</text>
</comment>
<accession>A0A8S3YPR8</accession>
<dbReference type="EMBL" id="CAJHNH020000668">
    <property type="protein sequence ID" value="CAG5119187.1"/>
    <property type="molecule type" value="Genomic_DNA"/>
</dbReference>
<dbReference type="Gene3D" id="3.40.930.10">
    <property type="entry name" value="Mannitol-specific EII, Chain A"/>
    <property type="match status" value="1"/>
</dbReference>
<keyword evidence="14" id="KW-1185">Reference proteome</keyword>
<evidence type="ECO:0000256" key="9">
    <source>
        <dbReference type="RuleBase" id="RU362035"/>
    </source>
</evidence>
<keyword evidence="7 9" id="KW-0406">Ion transport</keyword>
<proteinExistence type="inferred from homology"/>
<dbReference type="InterPro" id="IPR003024">
    <property type="entry name" value="Na/HCO3_transpt"/>
</dbReference>
<dbReference type="GO" id="GO:0008509">
    <property type="term" value="F:monoatomic anion transmembrane transporter activity"/>
    <property type="evidence" value="ECO:0007669"/>
    <property type="project" value="InterPro"/>
</dbReference>
<evidence type="ECO:0000256" key="7">
    <source>
        <dbReference type="ARBA" id="ARBA00023065"/>
    </source>
</evidence>
<feature type="transmembrane region" description="Helical" evidence="9">
    <location>
        <begin position="676"/>
        <end position="694"/>
    </location>
</feature>
<dbReference type="AlphaFoldDB" id="A0A8S3YPR8"/>
<dbReference type="FunFam" id="1.10.287.570:FF:000001">
    <property type="entry name" value="Anion exchange protein"/>
    <property type="match status" value="1"/>
</dbReference>
<organism evidence="13 14">
    <name type="scientific">Candidula unifasciata</name>
    <dbReference type="NCBI Taxonomy" id="100452"/>
    <lineage>
        <taxon>Eukaryota</taxon>
        <taxon>Metazoa</taxon>
        <taxon>Spiralia</taxon>
        <taxon>Lophotrochozoa</taxon>
        <taxon>Mollusca</taxon>
        <taxon>Gastropoda</taxon>
        <taxon>Heterobranchia</taxon>
        <taxon>Euthyneura</taxon>
        <taxon>Panpulmonata</taxon>
        <taxon>Eupulmonata</taxon>
        <taxon>Stylommatophora</taxon>
        <taxon>Helicina</taxon>
        <taxon>Helicoidea</taxon>
        <taxon>Geomitridae</taxon>
        <taxon>Candidula</taxon>
    </lineage>
</organism>
<evidence type="ECO:0000256" key="10">
    <source>
        <dbReference type="SAM" id="MobiDB-lite"/>
    </source>
</evidence>
<dbReference type="GO" id="GO:0005452">
    <property type="term" value="F:solute:inorganic anion antiporter activity"/>
    <property type="evidence" value="ECO:0007669"/>
    <property type="project" value="InterPro"/>
</dbReference>
<evidence type="ECO:0000256" key="6">
    <source>
        <dbReference type="ARBA" id="ARBA00022989"/>
    </source>
</evidence>
<dbReference type="Pfam" id="PF00955">
    <property type="entry name" value="HCO3_cotransp"/>
    <property type="match status" value="1"/>
</dbReference>
<keyword evidence="4" id="KW-1003">Cell membrane</keyword>
<evidence type="ECO:0000256" key="3">
    <source>
        <dbReference type="ARBA" id="ARBA00022448"/>
    </source>
</evidence>
<protein>
    <recommendedName>
        <fullName evidence="9">Anion exchange protein</fullName>
    </recommendedName>
</protein>
<evidence type="ECO:0000313" key="13">
    <source>
        <dbReference type="EMBL" id="CAG5119187.1"/>
    </source>
</evidence>
<dbReference type="GO" id="GO:0008510">
    <property type="term" value="F:sodium:bicarbonate symporter activity"/>
    <property type="evidence" value="ECO:0007669"/>
    <property type="project" value="TreeGrafter"/>
</dbReference>
<dbReference type="InterPro" id="IPR011531">
    <property type="entry name" value="HCO3_transpt-like_TM_dom"/>
</dbReference>
<feature type="transmembrane region" description="Helical" evidence="9">
    <location>
        <begin position="504"/>
        <end position="524"/>
    </location>
</feature>
<keyword evidence="6 9" id="KW-1133">Transmembrane helix</keyword>
<dbReference type="PANTHER" id="PTHR11453:SF36">
    <property type="entry name" value="ANION EXCHANGE PROTEIN"/>
    <property type="match status" value="1"/>
</dbReference>
<dbReference type="PRINTS" id="PR01231">
    <property type="entry name" value="HCO3TRNSPORT"/>
</dbReference>
<evidence type="ECO:0000256" key="5">
    <source>
        <dbReference type="ARBA" id="ARBA00022692"/>
    </source>
</evidence>
<dbReference type="PRINTS" id="PR01232">
    <property type="entry name" value="NAHCO3TRSPRT"/>
</dbReference>
<feature type="transmembrane region" description="Helical" evidence="9">
    <location>
        <begin position="474"/>
        <end position="497"/>
    </location>
</feature>
<comment type="similarity">
    <text evidence="2 9">Belongs to the anion exchanger (TC 2.A.31) family.</text>
</comment>
<sequence length="989" mass="110414">MGDGPNIDTTTMDTLIVSRILESRPKDIVCPMFCQMNQLTDCGYERVWLQVARWVKFQEVLDEDAHRWSKPHVPSISLKALVCLSKELRQAPLLLDPEVTDFYSVIDKIVTSWLQCGFIERHQEEDIKATLRKPIRHVHEYKSLRSVSMGTNLLQIKERGLNISNVSLESAGSVKGQSYILVTKVLHFGMFQKNVKFQRKIPKNAVATNILVGEVPTLRRPLMALVRLNPARHLGCLCEVKLATQFVFVCLSPGAVCGYDVTEIGRCVGTLMIDPIFREVAGHCCNRFEVLAGIREFTSHLTALPSCVWDPTTRIEPPAKLPPQDFRIRSSVAQEDQRTQIEAEKMHLAEAELTRTGKLFGGLIADIKRKVPWYLSDFKDGLHVQCLASTIYLFLATLTPNVTFGGLLGQETDHLMGTMECILAASITGVVYALFSGQPLNILGSTGPMLVMETIIFQFCRDHGWDFMAFRVWIGLWTTLILIVIVAFDLSALVRFITRFTEECFACLIALIFIYEAFTKVISINDQYTVHLGSHSELPACPVLNVTNLTDAPANMTSTVSTIANSTITTTISNITATLPTCHSYVADVFLLSVLEFLFTFGIAFALVRFRSSVFFPNVVRQMLSDFGVLIAILIVVGADVLLKIDTPKLTVPDKFSPTRPDRPWFINPVSDKNPWWLTVAAALPALLATILVFMDQQITAVIVNRKEHKLKKGFGYHLDMLVLAALIAVNSLLGLPWFVAATVSAIAHIMSLKVESDCTAPGEKPEFLGVREQRVTSLLVGVLSGLSVLLTAVLKFIPLPVLYGVFLFMGVRALDGMQLVDRCCLFIISPKYQPDYPYLRHVALYRVHIYTFIQIICLAALWIIKSFIETSIGFPVMVLAICFVRKFLDWLFTQCELSWLDHVLPAMCTQGRDEQQEMSTRLPHGHQQQTHDKGDHNDQTEMTTNAVGVVLHLITVDVSNDVGVDNPNVASLTDEGEIDKCQAVVPHS</sequence>
<dbReference type="NCBIfam" id="TIGR00834">
    <property type="entry name" value="ae"/>
    <property type="match status" value="1"/>
</dbReference>